<evidence type="ECO:0000256" key="6">
    <source>
        <dbReference type="ARBA" id="ARBA00022989"/>
    </source>
</evidence>
<comment type="subunit">
    <text evidence="9">The complex comprises the extracytoplasmic solute receptor protein and the two transmembrane proteins.</text>
</comment>
<feature type="transmembrane region" description="Helical" evidence="9">
    <location>
        <begin position="12"/>
        <end position="30"/>
    </location>
</feature>
<comment type="similarity">
    <text evidence="8 9">Belongs to the TRAP transporter small permease family.</text>
</comment>
<comment type="subcellular location">
    <subcellularLocation>
        <location evidence="1 9">Cell inner membrane</location>
        <topology evidence="1 9">Multi-pass membrane protein</topology>
    </subcellularLocation>
</comment>
<evidence type="ECO:0000256" key="5">
    <source>
        <dbReference type="ARBA" id="ARBA00022692"/>
    </source>
</evidence>
<feature type="transmembrane region" description="Helical" evidence="9">
    <location>
        <begin position="129"/>
        <end position="151"/>
    </location>
</feature>
<protein>
    <recommendedName>
        <fullName evidence="9">TRAP transporter small permease protein</fullName>
    </recommendedName>
</protein>
<feature type="transmembrane region" description="Helical" evidence="9">
    <location>
        <begin position="92"/>
        <end position="109"/>
    </location>
</feature>
<keyword evidence="4 9" id="KW-0997">Cell inner membrane</keyword>
<dbReference type="RefSeq" id="WP_367953812.1">
    <property type="nucleotide sequence ID" value="NZ_JBDPGJ010000002.1"/>
</dbReference>
<dbReference type="EMBL" id="JBDPGJ010000002">
    <property type="protein sequence ID" value="MEX0405939.1"/>
    <property type="molecule type" value="Genomic_DNA"/>
</dbReference>
<comment type="caution">
    <text evidence="11">The sequence shown here is derived from an EMBL/GenBank/DDBJ whole genome shotgun (WGS) entry which is preliminary data.</text>
</comment>
<evidence type="ECO:0000256" key="8">
    <source>
        <dbReference type="ARBA" id="ARBA00038436"/>
    </source>
</evidence>
<evidence type="ECO:0000313" key="12">
    <source>
        <dbReference type="Proteomes" id="UP001556692"/>
    </source>
</evidence>
<comment type="function">
    <text evidence="9">Part of the tripartite ATP-independent periplasmic (TRAP) transport system.</text>
</comment>
<keyword evidence="6 9" id="KW-1133">Transmembrane helix</keyword>
<keyword evidence="3" id="KW-1003">Cell membrane</keyword>
<reference evidence="11 12" key="1">
    <citation type="submission" date="2024-05" db="EMBL/GenBank/DDBJ databases">
        <authorList>
            <person name="Jiang F."/>
        </authorList>
    </citation>
    <scope>NUCLEOTIDE SEQUENCE [LARGE SCALE GENOMIC DNA]</scope>
    <source>
        <strain evidence="11 12">LZ166</strain>
    </source>
</reference>
<evidence type="ECO:0000256" key="3">
    <source>
        <dbReference type="ARBA" id="ARBA00022475"/>
    </source>
</evidence>
<proteinExistence type="inferred from homology"/>
<evidence type="ECO:0000259" key="10">
    <source>
        <dbReference type="Pfam" id="PF04290"/>
    </source>
</evidence>
<keyword evidence="12" id="KW-1185">Reference proteome</keyword>
<evidence type="ECO:0000256" key="4">
    <source>
        <dbReference type="ARBA" id="ARBA00022519"/>
    </source>
</evidence>
<dbReference type="Proteomes" id="UP001556692">
    <property type="component" value="Unassembled WGS sequence"/>
</dbReference>
<feature type="domain" description="Tripartite ATP-independent periplasmic transporters DctQ component" evidence="10">
    <location>
        <begin position="25"/>
        <end position="156"/>
    </location>
</feature>
<organism evidence="11 12">
    <name type="scientific">Aquibium pacificus</name>
    <dbReference type="NCBI Taxonomy" id="3153579"/>
    <lineage>
        <taxon>Bacteria</taxon>
        <taxon>Pseudomonadati</taxon>
        <taxon>Pseudomonadota</taxon>
        <taxon>Alphaproteobacteria</taxon>
        <taxon>Hyphomicrobiales</taxon>
        <taxon>Phyllobacteriaceae</taxon>
        <taxon>Aquibium</taxon>
    </lineage>
</organism>
<sequence>MLQRLWSAIDAVLVAAAGLILVAGILHVTADVAMKYLFASPIPGTIVYVSNYYMTSIVFLPLVSAELRRQHIAVDLWPSSTPAWLDRLGERITWGISAAVYALLTWNTWQDAYRKFEEGEYVLDQSGFVTTWPSYFILPLGMALMTGLLLTKLWRPALALRGDEVEANV</sequence>
<evidence type="ECO:0000256" key="2">
    <source>
        <dbReference type="ARBA" id="ARBA00022448"/>
    </source>
</evidence>
<evidence type="ECO:0000256" key="7">
    <source>
        <dbReference type="ARBA" id="ARBA00023136"/>
    </source>
</evidence>
<dbReference type="PANTHER" id="PTHR35011:SF10">
    <property type="entry name" value="TRAP TRANSPORTER SMALL PERMEASE PROTEIN"/>
    <property type="match status" value="1"/>
</dbReference>
<evidence type="ECO:0000256" key="9">
    <source>
        <dbReference type="RuleBase" id="RU369079"/>
    </source>
</evidence>
<dbReference type="InterPro" id="IPR007387">
    <property type="entry name" value="TRAP_DctQ"/>
</dbReference>
<feature type="transmembrane region" description="Helical" evidence="9">
    <location>
        <begin position="42"/>
        <end position="63"/>
    </location>
</feature>
<keyword evidence="7 9" id="KW-0472">Membrane</keyword>
<evidence type="ECO:0000256" key="1">
    <source>
        <dbReference type="ARBA" id="ARBA00004429"/>
    </source>
</evidence>
<name>A0ABV3SIS8_9HYPH</name>
<dbReference type="PANTHER" id="PTHR35011">
    <property type="entry name" value="2,3-DIKETO-L-GULONATE TRAP TRANSPORTER SMALL PERMEASE PROTEIN YIAM"/>
    <property type="match status" value="1"/>
</dbReference>
<dbReference type="Pfam" id="PF04290">
    <property type="entry name" value="DctQ"/>
    <property type="match status" value="1"/>
</dbReference>
<accession>A0ABV3SIS8</accession>
<gene>
    <name evidence="11" type="ORF">ABGN05_09725</name>
</gene>
<evidence type="ECO:0000313" key="11">
    <source>
        <dbReference type="EMBL" id="MEX0405939.1"/>
    </source>
</evidence>
<keyword evidence="2 9" id="KW-0813">Transport</keyword>
<dbReference type="InterPro" id="IPR055348">
    <property type="entry name" value="DctQ"/>
</dbReference>
<keyword evidence="5 9" id="KW-0812">Transmembrane</keyword>